<dbReference type="RefSeq" id="XP_030374877.1">
    <property type="nucleotide sequence ID" value="XM_030519017.1"/>
</dbReference>
<feature type="region of interest" description="Disordered" evidence="1">
    <location>
        <begin position="1"/>
        <end position="50"/>
    </location>
</feature>
<sequence>MSKFCSSLHSNRSGSRKPPWSDWCERNSRPKPRFLPPARPEPTRWQKPGPMRRQDWIKFYKWAMVNAQPVEFVLPPEEHHSERPRAQCSEETLVKPTSLATLSTPRWPRQKVEPSCPQDYPYRPVQSAKNLRPRRPEPTRPVCKPVVPCCFQHEELEADFWSELRFPVSKRAQHATASKRIVKLAKPKQYPTKPLHEQCIPKKEEVKMPKRKRMNSRQWRDHQQRLQYLSKPNARVLAELAEMYGECEEDSYCDEYDPYECCYN</sequence>
<keyword evidence="2" id="KW-1185">Reference proteome</keyword>
<reference evidence="3" key="1">
    <citation type="submission" date="2025-08" db="UniProtKB">
        <authorList>
            <consortium name="RefSeq"/>
        </authorList>
    </citation>
    <scope>IDENTIFICATION</scope>
    <source>
        <strain evidence="3">11010-0011.00</strain>
        <tissue evidence="3">Whole body</tissue>
    </source>
</reference>
<feature type="compositionally biased region" description="Polar residues" evidence="1">
    <location>
        <begin position="1"/>
        <end position="13"/>
    </location>
</feature>
<protein>
    <submittedName>
        <fullName evidence="3">Uncharacterized protein LOC115624358 isoform X1</fullName>
    </submittedName>
</protein>
<dbReference type="Proteomes" id="UP000504634">
    <property type="component" value="Unplaced"/>
</dbReference>
<organism evidence="2 3">
    <name type="scientific">Drosophila lebanonensis</name>
    <name type="common">Fruit fly</name>
    <name type="synonym">Scaptodrosophila lebanonensis</name>
    <dbReference type="NCBI Taxonomy" id="7225"/>
    <lineage>
        <taxon>Eukaryota</taxon>
        <taxon>Metazoa</taxon>
        <taxon>Ecdysozoa</taxon>
        <taxon>Arthropoda</taxon>
        <taxon>Hexapoda</taxon>
        <taxon>Insecta</taxon>
        <taxon>Pterygota</taxon>
        <taxon>Neoptera</taxon>
        <taxon>Endopterygota</taxon>
        <taxon>Diptera</taxon>
        <taxon>Brachycera</taxon>
        <taxon>Muscomorpha</taxon>
        <taxon>Ephydroidea</taxon>
        <taxon>Drosophilidae</taxon>
        <taxon>Scaptodrosophila</taxon>
    </lineage>
</organism>
<accession>A0A6J2TIM2</accession>
<evidence type="ECO:0000256" key="1">
    <source>
        <dbReference type="SAM" id="MobiDB-lite"/>
    </source>
</evidence>
<gene>
    <name evidence="3" type="primary">LOC115624358</name>
</gene>
<dbReference type="InterPro" id="IPR006623">
    <property type="entry name" value="THEG"/>
</dbReference>
<evidence type="ECO:0000313" key="3">
    <source>
        <dbReference type="RefSeq" id="XP_030374877.1"/>
    </source>
</evidence>
<dbReference type="SMART" id="SM00705">
    <property type="entry name" value="THEG"/>
    <property type="match status" value="2"/>
</dbReference>
<proteinExistence type="predicted"/>
<dbReference type="GeneID" id="115624358"/>
<evidence type="ECO:0000313" key="2">
    <source>
        <dbReference type="Proteomes" id="UP000504634"/>
    </source>
</evidence>
<dbReference type="AlphaFoldDB" id="A0A6J2TIM2"/>
<dbReference type="OrthoDB" id="7869288at2759"/>
<feature type="region of interest" description="Disordered" evidence="1">
    <location>
        <begin position="104"/>
        <end position="138"/>
    </location>
</feature>
<name>A0A6J2TIM2_DROLE</name>